<dbReference type="PANTHER" id="PTHR43681">
    <property type="entry name" value="TRANSMEMBRANE GTPASE FZO"/>
    <property type="match status" value="1"/>
</dbReference>
<dbReference type="InterPro" id="IPR045063">
    <property type="entry name" value="Dynamin_N"/>
</dbReference>
<dbReference type="PRINTS" id="PR00195">
    <property type="entry name" value="DYNAMIN"/>
</dbReference>
<dbReference type="PROSITE" id="PS51718">
    <property type="entry name" value="G_DYNAMIN_2"/>
    <property type="match status" value="1"/>
</dbReference>
<dbReference type="SUPFAM" id="SSF52540">
    <property type="entry name" value="P-loop containing nucleoside triphosphate hydrolases"/>
    <property type="match status" value="1"/>
</dbReference>
<gene>
    <name evidence="4" type="ORF">HNR65_001081</name>
</gene>
<evidence type="ECO:0000259" key="3">
    <source>
        <dbReference type="PROSITE" id="PS51718"/>
    </source>
</evidence>
<dbReference type="InterPro" id="IPR027417">
    <property type="entry name" value="P-loop_NTPase"/>
</dbReference>
<feature type="transmembrane region" description="Helical" evidence="2">
    <location>
        <begin position="359"/>
        <end position="380"/>
    </location>
</feature>
<dbReference type="InterPro" id="IPR051943">
    <property type="entry name" value="TRAFAC_Dynamin-like_GTPase"/>
</dbReference>
<dbReference type="EMBL" id="JACDUS010000002">
    <property type="protein sequence ID" value="MBA2880763.1"/>
    <property type="molecule type" value="Genomic_DNA"/>
</dbReference>
<keyword evidence="5" id="KW-1185">Reference proteome</keyword>
<proteinExistence type="predicted"/>
<reference evidence="4 5" key="1">
    <citation type="submission" date="2020-07" db="EMBL/GenBank/DDBJ databases">
        <title>Genomic Encyclopedia of Type Strains, Phase IV (KMG-IV): sequencing the most valuable type-strain genomes for metagenomic binning, comparative biology and taxonomic classification.</title>
        <authorList>
            <person name="Goeker M."/>
        </authorList>
    </citation>
    <scope>NUCLEOTIDE SEQUENCE [LARGE SCALE GENOMIC DNA]</scope>
    <source>
        <strain evidence="4 5">DSM 17721</strain>
    </source>
</reference>
<dbReference type="InterPro" id="IPR022812">
    <property type="entry name" value="Dynamin"/>
</dbReference>
<keyword evidence="2" id="KW-0472">Membrane</keyword>
<dbReference type="AlphaFoldDB" id="A0A7W0C7V5"/>
<sequence>MYRENYINALRLEMVEMVRDGLSPVALKYGYSDVALESTIKWRPLVLVVGNYSSGKSTLINEFLGGDVQAVGQAPTDDSFTIITYDDAATEQVTVRVTEERDGKYLLNDPDYPFEILKKHGQRFASHFRLKKVNSPFLRNLAIIDTPGMLDSITERDRGYNYQDVIGDLAQLADLVLVLFDPHKAGTVREAHTSLRETISARTFEDRVLFVLNRIDECSSLSDLLQVYGTLCWNLSQITGRKDIPAIHLTYSSRAAGKSDSSRPGSHDFLYHLQNQRKKLRESVLDAPRRRLDNLASFIETHSERLDQFLEALLTHRKRTQKFQFKLTLIGALLSLFLGGAVAYGAVIFGLAGTLTDPWAMVLAVAALGAGLAFWIYGPMRVMMKAFQRRWRKKTDAIISLDTQTRKDNWQSVGPLVFRYLQKTSGRYPVKTLKNEYAQVHEIYTEGSREVRKALNELANMAPDQAVFDNISKPIEDEDFSDAKSADDASDPDQLPPPPQDRPAASEK</sequence>
<dbReference type="RefSeq" id="WP_181550421.1">
    <property type="nucleotide sequence ID" value="NZ_JACDUS010000002.1"/>
</dbReference>
<dbReference type="Pfam" id="PF00350">
    <property type="entry name" value="Dynamin_N"/>
    <property type="match status" value="1"/>
</dbReference>
<evidence type="ECO:0000313" key="5">
    <source>
        <dbReference type="Proteomes" id="UP000525298"/>
    </source>
</evidence>
<protein>
    <submittedName>
        <fullName evidence="4">GTPase SAR1 family protein</fullName>
    </submittedName>
</protein>
<comment type="caution">
    <text evidence="4">The sequence shown here is derived from an EMBL/GenBank/DDBJ whole genome shotgun (WGS) entry which is preliminary data.</text>
</comment>
<dbReference type="Proteomes" id="UP000525298">
    <property type="component" value="Unassembled WGS sequence"/>
</dbReference>
<evidence type="ECO:0000256" key="2">
    <source>
        <dbReference type="SAM" id="Phobius"/>
    </source>
</evidence>
<dbReference type="PANTHER" id="PTHR43681:SF1">
    <property type="entry name" value="SARCALUMENIN"/>
    <property type="match status" value="1"/>
</dbReference>
<evidence type="ECO:0000256" key="1">
    <source>
        <dbReference type="SAM" id="MobiDB-lite"/>
    </source>
</evidence>
<accession>A0A7W0C7V5</accession>
<dbReference type="InterPro" id="IPR030381">
    <property type="entry name" value="G_DYNAMIN_dom"/>
</dbReference>
<dbReference type="GO" id="GO:0005525">
    <property type="term" value="F:GTP binding"/>
    <property type="evidence" value="ECO:0007669"/>
    <property type="project" value="InterPro"/>
</dbReference>
<name>A0A7W0C7V5_9BACT</name>
<organism evidence="4 5">
    <name type="scientific">Desulfosalsimonas propionicica</name>
    <dbReference type="NCBI Taxonomy" id="332175"/>
    <lineage>
        <taxon>Bacteria</taxon>
        <taxon>Pseudomonadati</taxon>
        <taxon>Thermodesulfobacteriota</taxon>
        <taxon>Desulfobacteria</taxon>
        <taxon>Desulfobacterales</taxon>
        <taxon>Desulfosalsimonadaceae</taxon>
        <taxon>Desulfosalsimonas</taxon>
    </lineage>
</organism>
<evidence type="ECO:0000313" key="4">
    <source>
        <dbReference type="EMBL" id="MBA2880763.1"/>
    </source>
</evidence>
<feature type="region of interest" description="Disordered" evidence="1">
    <location>
        <begin position="470"/>
        <end position="508"/>
    </location>
</feature>
<keyword evidence="2" id="KW-0812">Transmembrane</keyword>
<dbReference type="Gene3D" id="3.40.50.300">
    <property type="entry name" value="P-loop containing nucleotide triphosphate hydrolases"/>
    <property type="match status" value="1"/>
</dbReference>
<feature type="domain" description="Dynamin-type G" evidence="3">
    <location>
        <begin position="40"/>
        <end position="285"/>
    </location>
</feature>
<keyword evidence="2" id="KW-1133">Transmembrane helix</keyword>
<feature type="transmembrane region" description="Helical" evidence="2">
    <location>
        <begin position="327"/>
        <end position="353"/>
    </location>
</feature>